<dbReference type="EMBL" id="CM056809">
    <property type="protein sequence ID" value="KAJ8648072.1"/>
    <property type="molecule type" value="Genomic_DNA"/>
</dbReference>
<name>A0ACC2MQN2_PERAE</name>
<dbReference type="Proteomes" id="UP001234297">
    <property type="component" value="Chromosome 1"/>
</dbReference>
<reference evidence="1 2" key="1">
    <citation type="journal article" date="2022" name="Hortic Res">
        <title>A haplotype resolved chromosomal level avocado genome allows analysis of novel avocado genes.</title>
        <authorList>
            <person name="Nath O."/>
            <person name="Fletcher S.J."/>
            <person name="Hayward A."/>
            <person name="Shaw L.M."/>
            <person name="Masouleh A.K."/>
            <person name="Furtado A."/>
            <person name="Henry R.J."/>
            <person name="Mitter N."/>
        </authorList>
    </citation>
    <scope>NUCLEOTIDE SEQUENCE [LARGE SCALE GENOMIC DNA]</scope>
    <source>
        <strain evidence="2">cv. Hass</strain>
    </source>
</reference>
<keyword evidence="2" id="KW-1185">Reference proteome</keyword>
<gene>
    <name evidence="1" type="ORF">MRB53_001095</name>
</gene>
<proteinExistence type="predicted"/>
<protein>
    <submittedName>
        <fullName evidence="1">Uncharacterized protein</fullName>
    </submittedName>
</protein>
<evidence type="ECO:0000313" key="1">
    <source>
        <dbReference type="EMBL" id="KAJ8648072.1"/>
    </source>
</evidence>
<accession>A0ACC2MQN2</accession>
<sequence length="135" mass="15303">MAASSPSPSPKMIKLVSKDWKEFIVEESVAKVSGFIKESIEHGSTIITLDKTKAEVLEKVIKYCEKHAQDEYRKNWIPNLANLNLETLIGLFQAAHYLCVKGLMDSIYKQIKDITGGNIPEDIRMLHFVPEENPE</sequence>
<organism evidence="1 2">
    <name type="scientific">Persea americana</name>
    <name type="common">Avocado</name>
    <dbReference type="NCBI Taxonomy" id="3435"/>
    <lineage>
        <taxon>Eukaryota</taxon>
        <taxon>Viridiplantae</taxon>
        <taxon>Streptophyta</taxon>
        <taxon>Embryophyta</taxon>
        <taxon>Tracheophyta</taxon>
        <taxon>Spermatophyta</taxon>
        <taxon>Magnoliopsida</taxon>
        <taxon>Magnoliidae</taxon>
        <taxon>Laurales</taxon>
        <taxon>Lauraceae</taxon>
        <taxon>Persea</taxon>
    </lineage>
</organism>
<evidence type="ECO:0000313" key="2">
    <source>
        <dbReference type="Proteomes" id="UP001234297"/>
    </source>
</evidence>
<comment type="caution">
    <text evidence="1">The sequence shown here is derived from an EMBL/GenBank/DDBJ whole genome shotgun (WGS) entry which is preliminary data.</text>
</comment>